<dbReference type="AlphaFoldDB" id="A0A6C0IB69"/>
<feature type="transmembrane region" description="Helical" evidence="1">
    <location>
        <begin position="20"/>
        <end position="39"/>
    </location>
</feature>
<feature type="transmembrane region" description="Helical" evidence="1">
    <location>
        <begin position="84"/>
        <end position="105"/>
    </location>
</feature>
<feature type="transmembrane region" description="Helical" evidence="1">
    <location>
        <begin position="60"/>
        <end position="78"/>
    </location>
</feature>
<keyword evidence="1" id="KW-0472">Membrane</keyword>
<evidence type="ECO:0000256" key="1">
    <source>
        <dbReference type="SAM" id="Phobius"/>
    </source>
</evidence>
<reference evidence="2" key="1">
    <citation type="journal article" date="2020" name="Nature">
        <title>Giant virus diversity and host interactions through global metagenomics.</title>
        <authorList>
            <person name="Schulz F."/>
            <person name="Roux S."/>
            <person name="Paez-Espino D."/>
            <person name="Jungbluth S."/>
            <person name="Walsh D.A."/>
            <person name="Denef V.J."/>
            <person name="McMahon K.D."/>
            <person name="Konstantinidis K.T."/>
            <person name="Eloe-Fadrosh E.A."/>
            <person name="Kyrpides N.C."/>
            <person name="Woyke T."/>
        </authorList>
    </citation>
    <scope>NUCLEOTIDE SEQUENCE</scope>
    <source>
        <strain evidence="2">GVMAG-M-3300023184-53</strain>
    </source>
</reference>
<dbReference type="EMBL" id="MN740138">
    <property type="protein sequence ID" value="QHT89263.1"/>
    <property type="molecule type" value="Genomic_DNA"/>
</dbReference>
<accession>A0A6C0IB69</accession>
<organism evidence="2">
    <name type="scientific">viral metagenome</name>
    <dbReference type="NCBI Taxonomy" id="1070528"/>
    <lineage>
        <taxon>unclassified sequences</taxon>
        <taxon>metagenomes</taxon>
        <taxon>organismal metagenomes</taxon>
    </lineage>
</organism>
<keyword evidence="1" id="KW-1133">Transmembrane helix</keyword>
<name>A0A6C0IB69_9ZZZZ</name>
<evidence type="ECO:0000313" key="2">
    <source>
        <dbReference type="EMBL" id="QHT89263.1"/>
    </source>
</evidence>
<sequence length="316" mass="36782">MVDIKNIEDFDKQSDKIGDIYMGHMTYYSITLDLIALYLKGQKLLYVESKTFCEHCLYRLMLPTIFISAVCTVLSLGLQDYSRGGIVVSSLTGFNSFLLAVVTYTKLDAKAEAHKTTAYQFDKLQTSCEFYSGKTLLLKDHDVSKKVTEFVESVEKKVVEIKDVNQFIIPEVVRFRYNDIYSYNVFAIMKQYKTTRLLNTQYLININNRIDEFEELEETETAVPDVVINIEPNSKSSLFNNLFKINVEPHEEEELLDIYSKKTKLSDLLKERDRLIGKIIEYRNISISLNEKFDKLVNKHITKQKNMFDLLGWLKN</sequence>
<protein>
    <submittedName>
        <fullName evidence="2">Uncharacterized protein</fullName>
    </submittedName>
</protein>
<proteinExistence type="predicted"/>
<keyword evidence="1" id="KW-0812">Transmembrane</keyword>